<feature type="compositionally biased region" description="Acidic residues" evidence="1">
    <location>
        <begin position="1"/>
        <end position="10"/>
    </location>
</feature>
<feature type="region of interest" description="Disordered" evidence="1">
    <location>
        <begin position="194"/>
        <end position="214"/>
    </location>
</feature>
<proteinExistence type="predicted"/>
<feature type="region of interest" description="Disordered" evidence="1">
    <location>
        <begin position="41"/>
        <end position="159"/>
    </location>
</feature>
<reference evidence="3" key="1">
    <citation type="submission" date="2011-07" db="EMBL/GenBank/DDBJ databases">
        <title>Divergent evolution of antigenic variation in African trypanosomes.</title>
        <authorList>
            <person name="Jackson A.P."/>
            <person name="Berry A."/>
            <person name="Allison H.C."/>
            <person name="Burton P."/>
            <person name="Anderson J."/>
            <person name="Aslett M."/>
            <person name="Brown R."/>
            <person name="Corton N."/>
            <person name="Harris D."/>
            <person name="Hauser H."/>
            <person name="Gamble J."/>
            <person name="Gilderthorp R."/>
            <person name="McQuillan J."/>
            <person name="Quail M.A."/>
            <person name="Sanders M."/>
            <person name="Van Tonder A."/>
            <person name="Ginger M.L."/>
            <person name="Donelson J.E."/>
            <person name="Field M.C."/>
            <person name="Barry J.D."/>
            <person name="Berriman M."/>
            <person name="Hertz-Fowler C."/>
        </authorList>
    </citation>
    <scope>NUCLEOTIDE SEQUENCE [LARGE SCALE GENOMIC DNA]</scope>
    <source>
        <strain evidence="3">IL3000</strain>
    </source>
</reference>
<dbReference type="EMBL" id="CAEQ01000410">
    <property type="protein sequence ID" value="CCD11689.1"/>
    <property type="molecule type" value="Genomic_DNA"/>
</dbReference>
<dbReference type="VEuPathDB" id="TriTrypDB:TcIL3000_0_26440"/>
<evidence type="ECO:0000313" key="3">
    <source>
        <dbReference type="Proteomes" id="UP000000702"/>
    </source>
</evidence>
<protein>
    <submittedName>
        <fullName evidence="2">WGS project CAEQ00000000 data, annotated contig 1052</fullName>
    </submittedName>
</protein>
<feature type="compositionally biased region" description="Basic and acidic residues" evidence="1">
    <location>
        <begin position="11"/>
        <end position="24"/>
    </location>
</feature>
<accession>F9W3H1</accession>
<name>F9W3H1_TRYCI</name>
<dbReference type="AlphaFoldDB" id="F9W3H1"/>
<feature type="region of interest" description="Disordered" evidence="1">
    <location>
        <begin position="290"/>
        <end position="353"/>
    </location>
</feature>
<evidence type="ECO:0000256" key="1">
    <source>
        <dbReference type="SAM" id="MobiDB-lite"/>
    </source>
</evidence>
<gene>
    <name evidence="2" type="ORF">TCIL3000_0_26440</name>
</gene>
<sequence>MISENEEEEKMEVKMENEGKKDAQHFPSAAACDITKASVSTSLTAARGKKQQTLAGTSLERTKRARNTGAEAKAPQDEKGSRTKQKKVKKESSATTSLMKLAKASKKAAGDKATAAAASTRSSEGGNAVRGILDDDEESHDGSSTKSGSQDICGPQREDFMDDIPPVLEAAITTTANDDIILCDDAPPMVFCAPEPPTSAQKKDAQRPESVTSSATSAAYPKLTEFFHPKVIAFQKQYVRELVTDTIFEAGEYISKDVVMYRHLSSNAMLSAEDYHRMSSELLQSLNREKQNPANNSDDKKADEDTEPLPSSPQLMIQRRKSAKTETASNAPPRTLMSYFKTGVVRDAQQANS</sequence>
<comment type="caution">
    <text evidence="2">The sequence shown here is derived from an EMBL/GenBank/DDBJ whole genome shotgun (WGS) entry which is preliminary data.</text>
</comment>
<organism evidence="2 3">
    <name type="scientific">Trypanosoma congolense (strain IL3000)</name>
    <dbReference type="NCBI Taxonomy" id="1068625"/>
    <lineage>
        <taxon>Eukaryota</taxon>
        <taxon>Discoba</taxon>
        <taxon>Euglenozoa</taxon>
        <taxon>Kinetoplastea</taxon>
        <taxon>Metakinetoplastina</taxon>
        <taxon>Trypanosomatida</taxon>
        <taxon>Trypanosomatidae</taxon>
        <taxon>Trypanosoma</taxon>
        <taxon>Nannomonas</taxon>
    </lineage>
</organism>
<feature type="region of interest" description="Disordered" evidence="1">
    <location>
        <begin position="1"/>
        <end position="26"/>
    </location>
</feature>
<dbReference type="Proteomes" id="UP000000702">
    <property type="component" value="Unassembled WGS sequence"/>
</dbReference>
<evidence type="ECO:0000313" key="2">
    <source>
        <dbReference type="EMBL" id="CCD11689.1"/>
    </source>
</evidence>
<keyword evidence="3" id="KW-1185">Reference proteome</keyword>
<reference evidence="2 3" key="2">
    <citation type="journal article" date="2012" name="Proc. Natl. Acad. Sci. U.S.A.">
        <title>Antigenic diversity is generated by distinct evolutionary mechanisms in African trypanosome species.</title>
        <authorList>
            <person name="Jackson A.P."/>
            <person name="Berry A."/>
            <person name="Aslett M."/>
            <person name="Allison H.C."/>
            <person name="Burton P."/>
            <person name="Vavrova-Anderson J."/>
            <person name="Brown R."/>
            <person name="Browne H."/>
            <person name="Corton N."/>
            <person name="Hauser H."/>
            <person name="Gamble J."/>
            <person name="Gilderthorp R."/>
            <person name="Marcello L."/>
            <person name="McQuillan J."/>
            <person name="Otto T.D."/>
            <person name="Quail M.A."/>
            <person name="Sanders M.J."/>
            <person name="van Tonder A."/>
            <person name="Ginger M.L."/>
            <person name="Field M.C."/>
            <person name="Barry J.D."/>
            <person name="Hertz-Fowler C."/>
            <person name="Berriman M."/>
        </authorList>
    </citation>
    <scope>NUCLEOTIDE SEQUENCE [LARGE SCALE GENOMIC DNA]</scope>
    <source>
        <strain evidence="2 3">IL3000</strain>
    </source>
</reference>
<feature type="compositionally biased region" description="Basic and acidic residues" evidence="1">
    <location>
        <begin position="290"/>
        <end position="303"/>
    </location>
</feature>